<evidence type="ECO:0000256" key="12">
    <source>
        <dbReference type="ARBA" id="ARBA00023027"/>
    </source>
</evidence>
<organism evidence="21 22">
    <name type="scientific">Pokkaliibacter plantistimulans</name>
    <dbReference type="NCBI Taxonomy" id="1635171"/>
    <lineage>
        <taxon>Bacteria</taxon>
        <taxon>Pseudomonadati</taxon>
        <taxon>Pseudomonadota</taxon>
        <taxon>Gammaproteobacteria</taxon>
        <taxon>Oceanospirillales</taxon>
        <taxon>Balneatrichaceae</taxon>
        <taxon>Pokkaliibacter</taxon>
    </lineage>
</organism>
<comment type="subcellular location">
    <subcellularLocation>
        <location evidence="1 18">Cell inner membrane</location>
        <topology evidence="1 18">Multi-pass membrane protein</topology>
    </subcellularLocation>
</comment>
<dbReference type="InterPro" id="IPR035671">
    <property type="entry name" value="DsbD_gamma"/>
</dbReference>
<accession>A0ABX5M8I7</accession>
<dbReference type="PANTHER" id="PTHR32234">
    <property type="entry name" value="THIOL:DISULFIDE INTERCHANGE PROTEIN DSBD"/>
    <property type="match status" value="1"/>
</dbReference>
<dbReference type="InterPro" id="IPR036929">
    <property type="entry name" value="DsbDN_sf"/>
</dbReference>
<reference evidence="21 22" key="1">
    <citation type="submission" date="2015-03" db="EMBL/GenBank/DDBJ databases">
        <authorList>
            <person name="Krishnan R."/>
            <person name="Midha S."/>
            <person name="Patil P.B."/>
            <person name="Rameshkumar N."/>
        </authorList>
    </citation>
    <scope>NUCLEOTIDE SEQUENCE [LARGE SCALE GENOMIC DNA]</scope>
    <source>
        <strain evidence="21 22">L1E11</strain>
    </source>
</reference>
<keyword evidence="22" id="KW-1185">Reference proteome</keyword>
<gene>
    <name evidence="18" type="primary">dsbD</name>
    <name evidence="21" type="ORF">WH50_00365</name>
</gene>
<keyword evidence="7" id="KW-0732">Signal</keyword>
<protein>
    <recommendedName>
        <fullName evidence="18">Thiol:disulfide interchange protein DsbD</fullName>
        <ecNumber evidence="18">1.8.1.8</ecNumber>
    </recommendedName>
    <alternativeName>
        <fullName evidence="18">Protein-disulfide reductase</fullName>
        <shortName evidence="18">Disulfide reductase</shortName>
    </alternativeName>
</protein>
<feature type="transmembrane region" description="Helical" evidence="18">
    <location>
        <begin position="385"/>
        <end position="411"/>
    </location>
</feature>
<keyword evidence="9 18" id="KW-0249">Electron transport</keyword>
<evidence type="ECO:0000256" key="18">
    <source>
        <dbReference type="HAMAP-Rule" id="MF_00399"/>
    </source>
</evidence>
<comment type="function">
    <text evidence="18">Required to facilitate the formation of correct disulfide bonds in some periplasmic proteins and for the assembly of the periplasmic c-type cytochromes. Acts by transferring electrons from cytoplasmic thioredoxin to the periplasm. This transfer involves a cascade of disulfide bond formation and reduction steps.</text>
</comment>
<dbReference type="EC" id="1.8.1.8" evidence="18"/>
<keyword evidence="4 18" id="KW-1003">Cell membrane</keyword>
<evidence type="ECO:0000256" key="3">
    <source>
        <dbReference type="ARBA" id="ARBA00022448"/>
    </source>
</evidence>
<feature type="disulfide bond" description="Redox-active" evidence="18">
    <location>
        <begin position="560"/>
        <end position="563"/>
    </location>
</feature>
<evidence type="ECO:0000256" key="19">
    <source>
        <dbReference type="SAM" id="MobiDB-lite"/>
    </source>
</evidence>
<feature type="transmembrane region" description="Helical" evidence="18">
    <location>
        <begin position="423"/>
        <end position="440"/>
    </location>
</feature>
<keyword evidence="6 18" id="KW-0812">Transmembrane</keyword>
<dbReference type="EMBL" id="LAPT01000001">
    <property type="protein sequence ID" value="PXF33210.1"/>
    <property type="molecule type" value="Genomic_DNA"/>
</dbReference>
<feature type="transmembrane region" description="Helical" evidence="18">
    <location>
        <begin position="349"/>
        <end position="379"/>
    </location>
</feature>
<keyword evidence="5 18" id="KW-0997">Cell inner membrane</keyword>
<evidence type="ECO:0000256" key="16">
    <source>
        <dbReference type="ARBA" id="ARBA00047388"/>
    </source>
</evidence>
<keyword evidence="3 18" id="KW-0813">Transport</keyword>
<proteinExistence type="inferred from homology"/>
<name>A0ABX5M8I7_9GAMM</name>
<dbReference type="Gene3D" id="2.60.40.1250">
    <property type="entry name" value="Thiol:disulfide interchange protein DsbD, N-terminal domain"/>
    <property type="match status" value="1"/>
</dbReference>
<evidence type="ECO:0000256" key="11">
    <source>
        <dbReference type="ARBA" id="ARBA00023002"/>
    </source>
</evidence>
<evidence type="ECO:0000313" key="21">
    <source>
        <dbReference type="EMBL" id="PXF33210.1"/>
    </source>
</evidence>
<evidence type="ECO:0000256" key="17">
    <source>
        <dbReference type="ARBA" id="ARBA00047804"/>
    </source>
</evidence>
<dbReference type="CDD" id="cd02953">
    <property type="entry name" value="DsbDgamma"/>
    <property type="match status" value="1"/>
</dbReference>
<dbReference type="PROSITE" id="PS51352">
    <property type="entry name" value="THIOREDOXIN_2"/>
    <property type="match status" value="1"/>
</dbReference>
<feature type="disulfide bond" description="Redox-active" evidence="18">
    <location>
        <begin position="245"/>
        <end position="367"/>
    </location>
</feature>
<evidence type="ECO:0000256" key="8">
    <source>
        <dbReference type="ARBA" id="ARBA00022748"/>
    </source>
</evidence>
<dbReference type="Pfam" id="PF02683">
    <property type="entry name" value="DsbD_TM"/>
    <property type="match status" value="1"/>
</dbReference>
<dbReference type="SUPFAM" id="SSF52833">
    <property type="entry name" value="Thioredoxin-like"/>
    <property type="match status" value="1"/>
</dbReference>
<comment type="catalytic activity">
    <reaction evidence="16 18">
        <text>[protein]-dithiol + NAD(+) = [protein]-disulfide + NADH + H(+)</text>
        <dbReference type="Rhea" id="RHEA:18749"/>
        <dbReference type="Rhea" id="RHEA-COMP:10593"/>
        <dbReference type="Rhea" id="RHEA-COMP:10594"/>
        <dbReference type="ChEBI" id="CHEBI:15378"/>
        <dbReference type="ChEBI" id="CHEBI:29950"/>
        <dbReference type="ChEBI" id="CHEBI:50058"/>
        <dbReference type="ChEBI" id="CHEBI:57540"/>
        <dbReference type="ChEBI" id="CHEBI:57945"/>
        <dbReference type="EC" id="1.8.1.8"/>
    </reaction>
</comment>
<feature type="transmembrane region" description="Helical" evidence="18">
    <location>
        <begin position="227"/>
        <end position="250"/>
    </location>
</feature>
<feature type="transmembrane region" description="Helical" evidence="18">
    <location>
        <begin position="446"/>
        <end position="467"/>
    </location>
</feature>
<dbReference type="NCBIfam" id="NF001419">
    <property type="entry name" value="PRK00293.1"/>
    <property type="match status" value="1"/>
</dbReference>
<evidence type="ECO:0000313" key="22">
    <source>
        <dbReference type="Proteomes" id="UP000248090"/>
    </source>
</evidence>
<dbReference type="InterPro" id="IPR013766">
    <property type="entry name" value="Thioredoxin_domain"/>
</dbReference>
<keyword evidence="11 18" id="KW-0560">Oxidoreductase</keyword>
<keyword evidence="15 18" id="KW-0676">Redox-active center</keyword>
<evidence type="ECO:0000256" key="13">
    <source>
        <dbReference type="ARBA" id="ARBA00023136"/>
    </source>
</evidence>
<evidence type="ECO:0000256" key="9">
    <source>
        <dbReference type="ARBA" id="ARBA00022982"/>
    </source>
</evidence>
<dbReference type="HAMAP" id="MF_00399">
    <property type="entry name" value="DbsD"/>
    <property type="match status" value="1"/>
</dbReference>
<feature type="region of interest" description="Disordered" evidence="19">
    <location>
        <begin position="175"/>
        <end position="198"/>
    </location>
</feature>
<comment type="similarity">
    <text evidence="2 18">Belongs to the thioredoxin family. DsbD subfamily.</text>
</comment>
<dbReference type="Gene3D" id="3.40.30.10">
    <property type="entry name" value="Glutaredoxin"/>
    <property type="match status" value="1"/>
</dbReference>
<evidence type="ECO:0000256" key="2">
    <source>
        <dbReference type="ARBA" id="ARBA00007241"/>
    </source>
</evidence>
<feature type="transmembrane region" description="Helical" evidence="18">
    <location>
        <begin position="270"/>
        <end position="294"/>
    </location>
</feature>
<evidence type="ECO:0000256" key="14">
    <source>
        <dbReference type="ARBA" id="ARBA00023157"/>
    </source>
</evidence>
<evidence type="ECO:0000256" key="4">
    <source>
        <dbReference type="ARBA" id="ARBA00022475"/>
    </source>
</evidence>
<dbReference type="InterPro" id="IPR022910">
    <property type="entry name" value="Thiol_diS_interchange_DbsD"/>
</dbReference>
<dbReference type="Pfam" id="PF13899">
    <property type="entry name" value="Thioredoxin_7"/>
    <property type="match status" value="1"/>
</dbReference>
<dbReference type="SUPFAM" id="SSF74863">
    <property type="entry name" value="Thiol:disulfide interchange protein DsbD, N-terminal domain (DsbD-alpha)"/>
    <property type="match status" value="1"/>
</dbReference>
<dbReference type="InterPro" id="IPR003834">
    <property type="entry name" value="Cyt_c_assmbl_TM_dom"/>
</dbReference>
<feature type="transmembrane region" description="Helical" evidence="18">
    <location>
        <begin position="479"/>
        <end position="500"/>
    </location>
</feature>
<dbReference type="PANTHER" id="PTHR32234:SF0">
    <property type="entry name" value="THIOL:DISULFIDE INTERCHANGE PROTEIN DSBD"/>
    <property type="match status" value="1"/>
</dbReference>
<keyword evidence="14 18" id="KW-1015">Disulfide bond</keyword>
<evidence type="ECO:0000256" key="15">
    <source>
        <dbReference type="ARBA" id="ARBA00023284"/>
    </source>
</evidence>
<dbReference type="InterPro" id="IPR028250">
    <property type="entry name" value="DsbDN"/>
</dbReference>
<comment type="catalytic activity">
    <reaction evidence="17 18">
        <text>[protein]-dithiol + NADP(+) = [protein]-disulfide + NADPH + H(+)</text>
        <dbReference type="Rhea" id="RHEA:18753"/>
        <dbReference type="Rhea" id="RHEA-COMP:10593"/>
        <dbReference type="Rhea" id="RHEA-COMP:10594"/>
        <dbReference type="ChEBI" id="CHEBI:15378"/>
        <dbReference type="ChEBI" id="CHEBI:29950"/>
        <dbReference type="ChEBI" id="CHEBI:50058"/>
        <dbReference type="ChEBI" id="CHEBI:57783"/>
        <dbReference type="ChEBI" id="CHEBI:58349"/>
        <dbReference type="EC" id="1.8.1.8"/>
    </reaction>
</comment>
<dbReference type="Proteomes" id="UP000248090">
    <property type="component" value="Unassembled WGS sequence"/>
</dbReference>
<evidence type="ECO:0000256" key="5">
    <source>
        <dbReference type="ARBA" id="ARBA00022519"/>
    </source>
</evidence>
<evidence type="ECO:0000256" key="6">
    <source>
        <dbReference type="ARBA" id="ARBA00022692"/>
    </source>
</evidence>
<feature type="domain" description="Thioredoxin" evidence="20">
    <location>
        <begin position="499"/>
        <end position="645"/>
    </location>
</feature>
<sequence length="645" mass="68831">MPYLSLFSGICMLRIVFACLLGILISPAYAGLFDKSSNTEPLPVDQAFVMSVDHNAKGEVALSWYISPSYYLYKDKIKVEASGSQVESLMLPDPGEEKQDPLFGKVVVYHQQAHAQISLARAESAAASDTLTVTYQGCWEGGICFPPVQQQLKVTDIPVRASDSINTPVLPADSVESSKLSGPAEPVQGQGVTVPPEGEQVSTSNTGSWFSAGQADFLQLLKQQSSWVIVLAFFIAGLGLSFTPCVFPMIPILSSMIAGQQGPMSSRRAFFLSLTYVLAMGVTYTIAGVIAGLFGANLQAQLQAPWILILLALFFVTFALAMFGVFTLQLPSALQSRISVAANRKNGGGWAGIAVMGMLSALIVGPCVAAPLAGALIFIGQQGSAGLGAAALFAMSLGMGVPLLIVGMSAGHILPRAGAWMESVKHVFGVLMLLMALWLLERVLPLGLVLALLAIVLLLAAVVLGALQPLDNTAGAGRRLGKGIALLVLLYSVVLLVGLAGGSRNPLAPLAVYAGSSHEGNVSTELNFHTVTTWAELQQQLAQAKEQGRPVMMDFYADWCISCKELDAFTFKDAAVMQELKGFHLIRVDLTANTTDHQRMYKFYELVGPPALVFYSSQGDLLRSMSWSGVLSAEQLLRHLSRMPI</sequence>
<comment type="caution">
    <text evidence="21">The sequence shown here is derived from an EMBL/GenBank/DDBJ whole genome shotgun (WGS) entry which is preliminary data.</text>
</comment>
<keyword evidence="12 18" id="KW-0520">NAD</keyword>
<evidence type="ECO:0000256" key="1">
    <source>
        <dbReference type="ARBA" id="ARBA00004429"/>
    </source>
</evidence>
<dbReference type="InterPro" id="IPR036249">
    <property type="entry name" value="Thioredoxin-like_sf"/>
</dbReference>
<keyword evidence="10 18" id="KW-1133">Transmembrane helix</keyword>
<keyword evidence="13 18" id="KW-0472">Membrane</keyword>
<evidence type="ECO:0000256" key="7">
    <source>
        <dbReference type="ARBA" id="ARBA00022729"/>
    </source>
</evidence>
<evidence type="ECO:0000259" key="20">
    <source>
        <dbReference type="PROSITE" id="PS51352"/>
    </source>
</evidence>
<keyword evidence="8 18" id="KW-0201">Cytochrome c-type biogenesis</keyword>
<dbReference type="Pfam" id="PF11412">
    <property type="entry name" value="DsbD_N"/>
    <property type="match status" value="1"/>
</dbReference>
<feature type="disulfide bond" description="Redox-active" evidence="18">
    <location>
        <begin position="138"/>
        <end position="144"/>
    </location>
</feature>
<evidence type="ECO:0000256" key="10">
    <source>
        <dbReference type="ARBA" id="ARBA00022989"/>
    </source>
</evidence>
<feature type="transmembrane region" description="Helical" evidence="18">
    <location>
        <begin position="306"/>
        <end position="328"/>
    </location>
</feature>